<dbReference type="InterPro" id="IPR001251">
    <property type="entry name" value="CRAL-TRIO_dom"/>
</dbReference>
<dbReference type="PANTHER" id="PTHR22826">
    <property type="entry name" value="RHO GUANINE EXCHANGE FACTOR-RELATED"/>
    <property type="match status" value="1"/>
</dbReference>
<dbReference type="Pfam" id="PF13716">
    <property type="entry name" value="CRAL_TRIO_2"/>
    <property type="match status" value="1"/>
</dbReference>
<dbReference type="KEGG" id="pmrn:116954632"/>
<dbReference type="PROSITE" id="PS50002">
    <property type="entry name" value="SH3"/>
    <property type="match status" value="1"/>
</dbReference>
<feature type="compositionally biased region" description="Acidic residues" evidence="6">
    <location>
        <begin position="315"/>
        <end position="325"/>
    </location>
</feature>
<feature type="domain" description="SH3" evidence="7">
    <location>
        <begin position="1173"/>
        <end position="1234"/>
    </location>
</feature>
<gene>
    <name evidence="12" type="primary">MCF2L2</name>
</gene>
<evidence type="ECO:0000256" key="5">
    <source>
        <dbReference type="PROSITE-ProRule" id="PRU00192"/>
    </source>
</evidence>
<dbReference type="SUPFAM" id="SSF48065">
    <property type="entry name" value="DBL homology domain (DH-domain)"/>
    <property type="match status" value="1"/>
</dbReference>
<dbReference type="InterPro" id="IPR055251">
    <property type="entry name" value="SOS1_NGEF_PH"/>
</dbReference>
<reference evidence="12" key="1">
    <citation type="submission" date="2025-08" db="UniProtKB">
        <authorList>
            <consortium name="RefSeq"/>
        </authorList>
    </citation>
    <scope>IDENTIFICATION</scope>
    <source>
        <tissue evidence="12">Sperm</tissue>
    </source>
</reference>
<dbReference type="InterPro" id="IPR000219">
    <property type="entry name" value="DH_dom"/>
</dbReference>
<dbReference type="InterPro" id="IPR001452">
    <property type="entry name" value="SH3_domain"/>
</dbReference>
<dbReference type="CTD" id="23101"/>
<evidence type="ECO:0000256" key="4">
    <source>
        <dbReference type="ARBA" id="ARBA00049987"/>
    </source>
</evidence>
<dbReference type="SMART" id="SM00516">
    <property type="entry name" value="SEC14"/>
    <property type="match status" value="1"/>
</dbReference>
<protein>
    <submittedName>
        <fullName evidence="12">Probable guanine nucleotide exchange factor MCF2L2 isoform X1</fullName>
    </submittedName>
</protein>
<evidence type="ECO:0000256" key="2">
    <source>
        <dbReference type="ARBA" id="ARBA00022553"/>
    </source>
</evidence>
<comment type="similarity">
    <text evidence="4">Belongs to the MCF2 family.</text>
</comment>
<feature type="compositionally biased region" description="Basic and acidic residues" evidence="6">
    <location>
        <begin position="1028"/>
        <end position="1037"/>
    </location>
</feature>
<feature type="region of interest" description="Disordered" evidence="6">
    <location>
        <begin position="565"/>
        <end position="624"/>
    </location>
</feature>
<feature type="region of interest" description="Disordered" evidence="6">
    <location>
        <begin position="312"/>
        <end position="331"/>
    </location>
</feature>
<feature type="domain" description="PH" evidence="8">
    <location>
        <begin position="851"/>
        <end position="967"/>
    </location>
</feature>
<dbReference type="PROSITE" id="PS50191">
    <property type="entry name" value="CRAL_TRIO"/>
    <property type="match status" value="1"/>
</dbReference>
<dbReference type="SUPFAM" id="SSF50044">
    <property type="entry name" value="SH3-domain"/>
    <property type="match status" value="1"/>
</dbReference>
<evidence type="ECO:0000259" key="7">
    <source>
        <dbReference type="PROSITE" id="PS50002"/>
    </source>
</evidence>
<name>A0AAJ7XEG6_PETMA</name>
<feature type="compositionally biased region" description="Polar residues" evidence="6">
    <location>
        <begin position="985"/>
        <end position="1002"/>
    </location>
</feature>
<evidence type="ECO:0000313" key="12">
    <source>
        <dbReference type="RefSeq" id="XP_032831187.1"/>
    </source>
</evidence>
<dbReference type="GO" id="GO:0035556">
    <property type="term" value="P:intracellular signal transduction"/>
    <property type="evidence" value="ECO:0007669"/>
    <property type="project" value="InterPro"/>
</dbReference>
<dbReference type="Pfam" id="PF00018">
    <property type="entry name" value="SH3_1"/>
    <property type="match status" value="1"/>
</dbReference>
<evidence type="ECO:0000259" key="8">
    <source>
        <dbReference type="PROSITE" id="PS50003"/>
    </source>
</evidence>
<dbReference type="InterPro" id="IPR036028">
    <property type="entry name" value="SH3-like_dom_sf"/>
</dbReference>
<dbReference type="RefSeq" id="XP_032831187.1">
    <property type="nucleotide sequence ID" value="XM_032975296.1"/>
</dbReference>
<feature type="domain" description="DH" evidence="9">
    <location>
        <begin position="653"/>
        <end position="833"/>
    </location>
</feature>
<keyword evidence="3" id="KW-0344">Guanine-nucleotide releasing factor</keyword>
<dbReference type="CDD" id="cd00170">
    <property type="entry name" value="SEC14"/>
    <property type="match status" value="1"/>
</dbReference>
<evidence type="ECO:0000256" key="3">
    <source>
        <dbReference type="ARBA" id="ARBA00022658"/>
    </source>
</evidence>
<dbReference type="GO" id="GO:0005085">
    <property type="term" value="F:guanyl-nucleotide exchange factor activity"/>
    <property type="evidence" value="ECO:0007669"/>
    <property type="project" value="UniProtKB-KW"/>
</dbReference>
<dbReference type="CDD" id="cd00160">
    <property type="entry name" value="RhoGEF"/>
    <property type="match status" value="1"/>
</dbReference>
<feature type="domain" description="CRAL-TRIO" evidence="10">
    <location>
        <begin position="61"/>
        <end position="238"/>
    </location>
</feature>
<dbReference type="SUPFAM" id="SSF46966">
    <property type="entry name" value="Spectrin repeat"/>
    <property type="match status" value="1"/>
</dbReference>
<proteinExistence type="inferred from homology"/>
<evidence type="ECO:0000259" key="10">
    <source>
        <dbReference type="PROSITE" id="PS50191"/>
    </source>
</evidence>
<dbReference type="GO" id="GO:0005737">
    <property type="term" value="C:cytoplasm"/>
    <property type="evidence" value="ECO:0007669"/>
    <property type="project" value="TreeGrafter"/>
</dbReference>
<dbReference type="PROSITE" id="PS50003">
    <property type="entry name" value="PH_DOMAIN"/>
    <property type="match status" value="1"/>
</dbReference>
<dbReference type="InterPro" id="IPR001331">
    <property type="entry name" value="GDS_CDC24_CS"/>
</dbReference>
<dbReference type="PANTHER" id="PTHR22826:SF211">
    <property type="entry name" value="LD43457P"/>
    <property type="match status" value="1"/>
</dbReference>
<dbReference type="Pfam" id="PF23289">
    <property type="entry name" value="Spectrin_5"/>
    <property type="match status" value="1"/>
</dbReference>
<dbReference type="SMART" id="SM00325">
    <property type="entry name" value="RhoGEF"/>
    <property type="match status" value="1"/>
</dbReference>
<dbReference type="Gene3D" id="2.30.30.40">
    <property type="entry name" value="SH3 Domains"/>
    <property type="match status" value="1"/>
</dbReference>
<keyword evidence="1 5" id="KW-0728">SH3 domain</keyword>
<dbReference type="FunFam" id="2.30.29.30:FF:000078">
    <property type="entry name" value="Guanine nucleotide exchange factor DBS"/>
    <property type="match status" value="1"/>
</dbReference>
<keyword evidence="2" id="KW-0597">Phosphoprotein</keyword>
<feature type="region of interest" description="Disordered" evidence="6">
    <location>
        <begin position="985"/>
        <end position="1109"/>
    </location>
</feature>
<dbReference type="InterPro" id="IPR001849">
    <property type="entry name" value="PH_domain"/>
</dbReference>
<evidence type="ECO:0000256" key="6">
    <source>
        <dbReference type="SAM" id="MobiDB-lite"/>
    </source>
</evidence>
<dbReference type="SMART" id="SM00233">
    <property type="entry name" value="PH"/>
    <property type="match status" value="1"/>
</dbReference>
<dbReference type="InterPro" id="IPR011993">
    <property type="entry name" value="PH-like_dom_sf"/>
</dbReference>
<dbReference type="SUPFAM" id="SSF50729">
    <property type="entry name" value="PH domain-like"/>
    <property type="match status" value="1"/>
</dbReference>
<evidence type="ECO:0000259" key="9">
    <source>
        <dbReference type="PROSITE" id="PS50010"/>
    </source>
</evidence>
<keyword evidence="11" id="KW-1185">Reference proteome</keyword>
<dbReference type="Gene3D" id="1.20.900.10">
    <property type="entry name" value="Dbl homology (DH) domain"/>
    <property type="match status" value="1"/>
</dbReference>
<dbReference type="InterPro" id="IPR056466">
    <property type="entry name" value="Spectrin_DBS"/>
</dbReference>
<dbReference type="Proteomes" id="UP001318040">
    <property type="component" value="Chromosome 55"/>
</dbReference>
<sequence length="1286" mass="144080">MEWPPHKFATLPWCAAPALFVSASPRAAPPRRRHRQLDRPARSTGFITIAEMESYHQHLCASSLLEVHAQNELLQRDARPLLARDLHESLCTRFAVLPGGRSRDGSPILIFPEFLQFKEIPEEEFRNVLTYLTGIPSLRDSENGFSVIIDRRRDRWAAVKAALTRIATFFPADLRLVLVLRPAAFLQRHITELGVRLSRDDFKMKVPLIMLNSVSDLCDYIDSEELSAELGGTREYSHRRWVQQRTAIEDFALTVKATAQLLQTFGADLAEMELPQDVPSTRALLGGHAGKRCQLKEEMQMAVEEGNGLMASIEDCSDSDSSGDSDSERAENISTVQRLLTQLYETEAAFDEFWEKHHLKLQQCLDIRHFQEEFTEVAVALGELTHRLAEVPDLAESRSHAERVLRELASLQQRGQEWLGKAATLASRGEELIEADNLFAEDALALPCQELQRLSLEFTEGHERKSRSLGLSLELEKRLEKAMAWCERGVYLLASQPVDRCQSQEGAEAALAEIHAFLESSHEHQLGDTSPFDAILTSDLSERVEVLHRKVTEVRDMFEKRRQGLRKLAAKQARPVQHVAPRPESPRHSPKSSQGAVRRGVDKQACAETDPAKKKGLKKMKSTPKIEVVHDESQGGSPMAVAGGDSEENTVTRRRHIMNELMETERAYVEELLCIIEGYANQFGSPELESLIPAQLRHKTEALFGNLPEIYSFHNSVFLRELEAYVDQPELIGRCFLQRKEDFQIYEKYCQNKPRSEAVWRQFADAAFFQECQRRLDHKLALDSYLLKPVQRITKYQLLLKEMLKCSKNSAGTQELEEALAGMLSILKAVNDSMHQIAITGFEGDVRDLGRLLMQGAFSVWAESRKGHSKVKELARFKPMQRHLFLYPKLLLFCKRREETGEGYEKAPSYSFKHALKMDGVGITEVSKGDQKKFEVSYNGREEVYTIQASSVEVKTAWVHEIRKVLTSQLEACKEASQLQQRITDISFQSPMSTGTPSSPLRNQRKSGWSRGKSHSELVTIRNSNDGKNARASDRTALDNASKRFTIPSARAPRDSQIDLSGVNRRYSAAPALGCSPKRQPSGKGPPASPAKAKRHEVKSDPTPLGYRASEPLMSALDKAKCFSTGNLSPTSHIQPGDWLPKPAPTVDNNEDYDAGWSSADELINSSEAEDEQSTSQYTAPGDYEAQTAEEITLKKGEGIILLKEDSEGYWLVRSSVSLREGLVPSSHFKSPGVDSKSCQSLSSSGEGFPHSDVDATTAIYCTAVDLTALGPNRQLDIRKESASSN</sequence>
<dbReference type="Gene3D" id="1.20.58.60">
    <property type="match status" value="1"/>
</dbReference>
<evidence type="ECO:0000256" key="1">
    <source>
        <dbReference type="ARBA" id="ARBA00022443"/>
    </source>
</evidence>
<accession>A0AAJ7XEG6</accession>
<dbReference type="Pfam" id="PF22697">
    <property type="entry name" value="SOS1_NGEF_PH"/>
    <property type="match status" value="1"/>
</dbReference>
<dbReference type="InterPro" id="IPR035899">
    <property type="entry name" value="DBL_dom_sf"/>
</dbReference>
<dbReference type="Gene3D" id="2.30.29.30">
    <property type="entry name" value="Pleckstrin-homology domain (PH domain)/Phosphotyrosine-binding domain (PTB)"/>
    <property type="match status" value="1"/>
</dbReference>
<organism evidence="11 12">
    <name type="scientific">Petromyzon marinus</name>
    <name type="common">Sea lamprey</name>
    <dbReference type="NCBI Taxonomy" id="7757"/>
    <lineage>
        <taxon>Eukaryota</taxon>
        <taxon>Metazoa</taxon>
        <taxon>Chordata</taxon>
        <taxon>Craniata</taxon>
        <taxon>Vertebrata</taxon>
        <taxon>Cyclostomata</taxon>
        <taxon>Hyperoartia</taxon>
        <taxon>Petromyzontiformes</taxon>
        <taxon>Petromyzontidae</taxon>
        <taxon>Petromyzon</taxon>
    </lineage>
</organism>
<dbReference type="Pfam" id="PF00621">
    <property type="entry name" value="RhoGEF"/>
    <property type="match status" value="1"/>
</dbReference>
<dbReference type="PROSITE" id="PS00741">
    <property type="entry name" value="DH_1"/>
    <property type="match status" value="1"/>
</dbReference>
<dbReference type="PROSITE" id="PS50010">
    <property type="entry name" value="DH_2"/>
    <property type="match status" value="1"/>
</dbReference>
<evidence type="ECO:0000313" key="11">
    <source>
        <dbReference type="Proteomes" id="UP001318040"/>
    </source>
</evidence>
<dbReference type="InterPro" id="IPR051336">
    <property type="entry name" value="RhoGEF_Guanine_NuclExch_SF"/>
</dbReference>
<dbReference type="SMART" id="SM00326">
    <property type="entry name" value="SH3"/>
    <property type="match status" value="1"/>
</dbReference>